<proteinExistence type="predicted"/>
<feature type="region of interest" description="Disordered" evidence="1">
    <location>
        <begin position="348"/>
        <end position="371"/>
    </location>
</feature>
<evidence type="ECO:0008006" key="4">
    <source>
        <dbReference type="Google" id="ProtNLM"/>
    </source>
</evidence>
<feature type="compositionally biased region" description="Low complexity" evidence="1">
    <location>
        <begin position="12"/>
        <end position="30"/>
    </location>
</feature>
<feature type="region of interest" description="Disordered" evidence="1">
    <location>
        <begin position="1"/>
        <end position="67"/>
    </location>
</feature>
<protein>
    <recommendedName>
        <fullName evidence="4">Replication protein</fullName>
    </recommendedName>
</protein>
<accession>A0A2G1WGJ3</accession>
<sequence>MGDRTGAERAAVSTHPVEVVTVTTEPTTLVGAHAPDWGASRLSKTNRADEQNGRETASAPPSRFRPLTERNGVTLRQEVRDWHDLDDAPISWKGATDAWGSYIRDKEDVETVFEDVSGNRASGSKPHRFDPEYADKQYAKLKDLERGISEEYGKRLHTAMLTFTASSTDDDGRPLPPVDHLDGLLSSWEAVRRALDRALDGRRYERLAILEPHQSGYFHIHMAVFVDGPVRTSTLAEPIEAHVRNCDLAEWDAHDLDDDSTVSVRHAGGDRTDDDSLDELAIYLAEYLGTYGDDPLDQPEHVQAANALLWATGRQRWRPSNGAQSYMATEAREPGTDWSVVGIEVDGEFRPADPENGGVDRFTTAGLDPPD</sequence>
<comment type="caution">
    <text evidence="2">The sequence shown here is derived from an EMBL/GenBank/DDBJ whole genome shotgun (WGS) entry which is preliminary data.</text>
</comment>
<dbReference type="AlphaFoldDB" id="A0A2G1WGJ3"/>
<dbReference type="Proteomes" id="UP000222824">
    <property type="component" value="Unassembled WGS sequence"/>
</dbReference>
<evidence type="ECO:0000313" key="3">
    <source>
        <dbReference type="Proteomes" id="UP000222824"/>
    </source>
</evidence>
<name>A0A2G1WGJ3_9EURY</name>
<dbReference type="InterPro" id="IPR009870">
    <property type="entry name" value="DUF1424"/>
</dbReference>
<reference evidence="2 3" key="1">
    <citation type="journal article" date="2014" name="Front. Microbiol.">
        <title>Population and genomic analysis of the genus Halorubrum.</title>
        <authorList>
            <person name="Fullmer M.S."/>
            <person name="Soucy S.M."/>
            <person name="Swithers K.S."/>
            <person name="Makkay A.M."/>
            <person name="Wheeler R."/>
            <person name="Ventosa A."/>
            <person name="Gogarten J.P."/>
            <person name="Papke R.T."/>
        </authorList>
    </citation>
    <scope>NUCLEOTIDE SEQUENCE [LARGE SCALE GENOMIC DNA]</scope>
    <source>
        <strain evidence="2 3">C49</strain>
    </source>
</reference>
<dbReference type="EMBL" id="NHOA01000119">
    <property type="protein sequence ID" value="PHQ38104.1"/>
    <property type="molecule type" value="Genomic_DNA"/>
</dbReference>
<dbReference type="Pfam" id="PF07232">
    <property type="entry name" value="DUF1424"/>
    <property type="match status" value="1"/>
</dbReference>
<gene>
    <name evidence="2" type="ORF">DJ69_13385</name>
</gene>
<keyword evidence="3" id="KW-1185">Reference proteome</keyword>
<organism evidence="2 3">
    <name type="scientific">Halorubrum persicum</name>
    <dbReference type="NCBI Taxonomy" id="1383844"/>
    <lineage>
        <taxon>Archaea</taxon>
        <taxon>Methanobacteriati</taxon>
        <taxon>Methanobacteriota</taxon>
        <taxon>Stenosarchaea group</taxon>
        <taxon>Halobacteria</taxon>
        <taxon>Halobacteriales</taxon>
        <taxon>Haloferacaceae</taxon>
        <taxon>Halorubrum</taxon>
    </lineage>
</organism>
<evidence type="ECO:0000313" key="2">
    <source>
        <dbReference type="EMBL" id="PHQ38104.1"/>
    </source>
</evidence>
<evidence type="ECO:0000256" key="1">
    <source>
        <dbReference type="SAM" id="MobiDB-lite"/>
    </source>
</evidence>